<reference evidence="2" key="1">
    <citation type="journal article" date="2013" name="PLoS ONE">
        <title>Biosynthesis of vitamins and cofactors in bacterium-harbouring trypanosomatids depends on the symbiotic association as revealed by genomic analyses.</title>
        <authorList>
            <person name="Klein C.C."/>
            <person name="Alves J.M."/>
            <person name="Serrano M.G."/>
            <person name="Buck G.A."/>
            <person name="Vasconcelos A.T."/>
            <person name="Sagot M.F."/>
            <person name="Teixeira M.M."/>
            <person name="Camargo E.P."/>
            <person name="Motta M.C."/>
        </authorList>
    </citation>
    <scope>NUCLEOTIDE SEQUENCE</scope>
    <source>
        <strain evidence="2">TCC079E</strain>
    </source>
</reference>
<dbReference type="EC" id="2.7.7.1" evidence="2"/>
<accession>T1YUG9</accession>
<feature type="domain" description="Cytidyltransferase-like" evidence="1">
    <location>
        <begin position="36"/>
        <end position="258"/>
    </location>
</feature>
<dbReference type="InterPro" id="IPR004821">
    <property type="entry name" value="Cyt_trans-like"/>
</dbReference>
<dbReference type="GO" id="GO:0004515">
    <property type="term" value="F:nicotinate-nucleotide adenylyltransferase activity"/>
    <property type="evidence" value="ECO:0007669"/>
    <property type="project" value="TreeGrafter"/>
</dbReference>
<dbReference type="SUPFAM" id="SSF52374">
    <property type="entry name" value="Nucleotidylyl transferase"/>
    <property type="match status" value="1"/>
</dbReference>
<dbReference type="InterPro" id="IPR051182">
    <property type="entry name" value="Euk_NMN_adenylyltrnsfrase"/>
</dbReference>
<dbReference type="EMBL" id="KF160092">
    <property type="protein sequence ID" value="AGU68094.1"/>
    <property type="molecule type" value="Genomic_DNA"/>
</dbReference>
<dbReference type="GO" id="GO:0000309">
    <property type="term" value="F:nicotinamide-nucleotide adenylyltransferase activity"/>
    <property type="evidence" value="ECO:0007669"/>
    <property type="project" value="UniProtKB-EC"/>
</dbReference>
<protein>
    <submittedName>
        <fullName evidence="2">Nicotinamide-nucleotide adenylyltransferase</fullName>
        <ecNumber evidence="2">2.7.7.1</ecNumber>
    </submittedName>
</protein>
<sequence length="292" mass="32968">MSAEPYSLVTSKLKPLSSVMSADTKSPLPQPVVIALCGSFNPIHNAHLTIYDATKQLLEQEKTHEEPHRSFTVLGGFISLVGDAYPKKGLRPFTEREAIAQAAVADHPDLAIDRWEGTQKEYVRTLYVLQHLEDTIRAHYIRKEPELLSRLVEDGTQIRVVFACGADLFNSFFVPGVWPLKLLQSLLDRFIITILRRAAKKQGEHYLECQEDCDKKYTNNPLVEVNDGVSFSIEMTKYKFFFGSFSSPDNTSSTQIRELLASSKSEEEKKKALADLVPSSAVSLIYQYYSQK</sequence>
<dbReference type="GO" id="GO:0009435">
    <property type="term" value="P:NAD+ biosynthetic process"/>
    <property type="evidence" value="ECO:0007669"/>
    <property type="project" value="TreeGrafter"/>
</dbReference>
<keyword evidence="2" id="KW-0548">Nucleotidyltransferase</keyword>
<dbReference type="Gene3D" id="3.40.50.620">
    <property type="entry name" value="HUPs"/>
    <property type="match status" value="1"/>
</dbReference>
<evidence type="ECO:0000313" key="2">
    <source>
        <dbReference type="EMBL" id="AGU68094.1"/>
    </source>
</evidence>
<proteinExistence type="predicted"/>
<dbReference type="Pfam" id="PF01467">
    <property type="entry name" value="CTP_transf_like"/>
    <property type="match status" value="1"/>
</dbReference>
<keyword evidence="2" id="KW-0808">Transferase</keyword>
<organism evidence="2">
    <name type="scientific">Angomonas desouzai</name>
    <dbReference type="NCBI Taxonomy" id="59800"/>
    <lineage>
        <taxon>Eukaryota</taxon>
        <taxon>Discoba</taxon>
        <taxon>Euglenozoa</taxon>
        <taxon>Kinetoplastea</taxon>
        <taxon>Metakinetoplastina</taxon>
        <taxon>Trypanosomatida</taxon>
        <taxon>Trypanosomatidae</taxon>
        <taxon>Strigomonadinae</taxon>
        <taxon>Angomonas</taxon>
    </lineage>
</organism>
<dbReference type="AlphaFoldDB" id="T1YUG9"/>
<dbReference type="InterPro" id="IPR014729">
    <property type="entry name" value="Rossmann-like_a/b/a_fold"/>
</dbReference>
<dbReference type="PANTHER" id="PTHR12039">
    <property type="entry name" value="NICOTINAMIDE MONONUCLEOTIDE ADENYLYLTRANSFERASE"/>
    <property type="match status" value="1"/>
</dbReference>
<name>T1YUG9_9TRYP</name>
<evidence type="ECO:0000259" key="1">
    <source>
        <dbReference type="Pfam" id="PF01467"/>
    </source>
</evidence>
<dbReference type="PANTHER" id="PTHR12039:SF0">
    <property type="entry name" value="NICOTINAMIDE-NUCLEOTIDE ADENYLYLTRANSFERASE"/>
    <property type="match status" value="1"/>
</dbReference>